<dbReference type="Pfam" id="PF01636">
    <property type="entry name" value="APH"/>
    <property type="match status" value="1"/>
</dbReference>
<dbReference type="InterPro" id="IPR002575">
    <property type="entry name" value="Aminoglycoside_PTrfase"/>
</dbReference>
<comment type="similarity">
    <text evidence="1">Belongs to the pseudomonas-type ThrB family.</text>
</comment>
<reference evidence="3" key="2">
    <citation type="submission" date="2020-09" db="EMBL/GenBank/DDBJ databases">
        <authorList>
            <person name="Sun Q."/>
            <person name="Zhou Y."/>
        </authorList>
    </citation>
    <scope>NUCLEOTIDE SEQUENCE</scope>
    <source>
        <strain evidence="3">CGMCC 1.12987</strain>
    </source>
</reference>
<accession>A0A917CJP5</accession>
<dbReference type="Gene3D" id="3.90.1200.10">
    <property type="match status" value="1"/>
</dbReference>
<organism evidence="3 4">
    <name type="scientific">Paenibacillus abyssi</name>
    <dbReference type="NCBI Taxonomy" id="1340531"/>
    <lineage>
        <taxon>Bacteria</taxon>
        <taxon>Bacillati</taxon>
        <taxon>Bacillota</taxon>
        <taxon>Bacilli</taxon>
        <taxon>Bacillales</taxon>
        <taxon>Paenibacillaceae</taxon>
        <taxon>Paenibacillus</taxon>
    </lineage>
</organism>
<keyword evidence="4" id="KW-1185">Reference proteome</keyword>
<dbReference type="Gene3D" id="3.30.200.20">
    <property type="entry name" value="Phosphorylase Kinase, domain 1"/>
    <property type="match status" value="1"/>
</dbReference>
<feature type="domain" description="Aminoglycoside phosphotransferase" evidence="2">
    <location>
        <begin position="35"/>
        <end position="251"/>
    </location>
</feature>
<dbReference type="SUPFAM" id="SSF56112">
    <property type="entry name" value="Protein kinase-like (PK-like)"/>
    <property type="match status" value="1"/>
</dbReference>
<dbReference type="GO" id="GO:0019202">
    <property type="term" value="F:amino acid kinase activity"/>
    <property type="evidence" value="ECO:0007669"/>
    <property type="project" value="TreeGrafter"/>
</dbReference>
<dbReference type="InterPro" id="IPR050249">
    <property type="entry name" value="Pseudomonas-type_ThrB"/>
</dbReference>
<dbReference type="InterPro" id="IPR011009">
    <property type="entry name" value="Kinase-like_dom_sf"/>
</dbReference>
<evidence type="ECO:0000256" key="1">
    <source>
        <dbReference type="ARBA" id="ARBA00038240"/>
    </source>
</evidence>
<evidence type="ECO:0000259" key="2">
    <source>
        <dbReference type="Pfam" id="PF01636"/>
    </source>
</evidence>
<gene>
    <name evidence="3" type="ORF">GCM10010916_04400</name>
</gene>
<evidence type="ECO:0000313" key="4">
    <source>
        <dbReference type="Proteomes" id="UP000644756"/>
    </source>
</evidence>
<dbReference type="PANTHER" id="PTHR21064">
    <property type="entry name" value="AMINOGLYCOSIDE PHOSPHOTRANSFERASE DOMAIN-CONTAINING PROTEIN-RELATED"/>
    <property type="match status" value="1"/>
</dbReference>
<dbReference type="EMBL" id="BMGR01000001">
    <property type="protein sequence ID" value="GGF90147.1"/>
    <property type="molecule type" value="Genomic_DNA"/>
</dbReference>
<dbReference type="AlphaFoldDB" id="A0A917CJP5"/>
<protein>
    <recommendedName>
        <fullName evidence="2">Aminoglycoside phosphotransferase domain-containing protein</fullName>
    </recommendedName>
</protein>
<dbReference type="Proteomes" id="UP000644756">
    <property type="component" value="Unassembled WGS sequence"/>
</dbReference>
<reference evidence="3" key="1">
    <citation type="journal article" date="2014" name="Int. J. Syst. Evol. Microbiol.">
        <title>Complete genome sequence of Corynebacterium casei LMG S-19264T (=DSM 44701T), isolated from a smear-ripened cheese.</title>
        <authorList>
            <consortium name="US DOE Joint Genome Institute (JGI-PGF)"/>
            <person name="Walter F."/>
            <person name="Albersmeier A."/>
            <person name="Kalinowski J."/>
            <person name="Ruckert C."/>
        </authorList>
    </citation>
    <scope>NUCLEOTIDE SEQUENCE</scope>
    <source>
        <strain evidence="3">CGMCC 1.12987</strain>
    </source>
</reference>
<dbReference type="PANTHER" id="PTHR21064:SF6">
    <property type="entry name" value="AMINOGLYCOSIDE PHOSPHOTRANSFERASE DOMAIN-CONTAINING PROTEIN"/>
    <property type="match status" value="1"/>
</dbReference>
<dbReference type="RefSeq" id="WP_188528577.1">
    <property type="nucleotide sequence ID" value="NZ_BMGR01000001.1"/>
</dbReference>
<proteinExistence type="inferred from homology"/>
<sequence>MRNKENILERVPDSFAVYLDQYDWPSAYRVEMEESGMNNTTRMVYCGHERYVLRVYDNHKDHAKVQLEHTVLRELAKQKASILIPVPVMNRSGHTVTAAPDGKLAALYRYIEGKRPMPALDQHVAGLGQASGRLVDALSRLSIHLTPVYSAYYELGDNYGYLTEDKLEAALLNSSSLQQLQPIRKRLSVERTHLIRSYDRLKAMPHQWIHGDIVFTNAIAQGERVIGLLDFEFCTRDLRAMELAVVLPEFIHEDLEQTLHKMELFIAGYGIHAKLTGPELELLPDLIKLRMLDVYLHFAGRLLEGLDDAAVWEGQIKRAAYVCDWVNQHRERLGRLFQVHLLGG</sequence>
<evidence type="ECO:0000313" key="3">
    <source>
        <dbReference type="EMBL" id="GGF90147.1"/>
    </source>
</evidence>
<name>A0A917CJP5_9BACL</name>
<comment type="caution">
    <text evidence="3">The sequence shown here is derived from an EMBL/GenBank/DDBJ whole genome shotgun (WGS) entry which is preliminary data.</text>
</comment>